<dbReference type="EMBL" id="CABDUW010000057">
    <property type="protein sequence ID" value="VTJ55927.1"/>
    <property type="molecule type" value="Genomic_DNA"/>
</dbReference>
<dbReference type="AlphaFoldDB" id="A0A5E4AEW6"/>
<proteinExistence type="predicted"/>
<reference evidence="2 3" key="1">
    <citation type="submission" date="2019-04" db="EMBL/GenBank/DDBJ databases">
        <authorList>
            <person name="Alioto T."/>
            <person name="Alioto T."/>
        </authorList>
    </citation>
    <scope>NUCLEOTIDE SEQUENCE [LARGE SCALE GENOMIC DNA]</scope>
</reference>
<evidence type="ECO:0000313" key="3">
    <source>
        <dbReference type="Proteomes" id="UP000335636"/>
    </source>
</evidence>
<sequence>MGIETSCVPGEADVLPGGQLDWTCLWVSPDDTEHICLLTAGPQVQEVLALCALVRRRHQWVWSVAAVGELPLLLEKAVGAQQCRQSCGRSFFSSRRCGNDFFHVPVDHQM</sequence>
<dbReference type="Proteomes" id="UP000662637">
    <property type="component" value="Unassembled WGS sequence"/>
</dbReference>
<gene>
    <name evidence="1" type="ORF">GHT09_000215</name>
    <name evidence="2" type="ORF">MONAX_5E044895</name>
</gene>
<keyword evidence="3" id="KW-1185">Reference proteome</keyword>
<accession>A0A5E4AEW6</accession>
<reference evidence="1" key="2">
    <citation type="submission" date="2020-08" db="EMBL/GenBank/DDBJ databases">
        <authorList>
            <person name="Shumante A."/>
            <person name="Zimin A.V."/>
            <person name="Puiu D."/>
            <person name="Salzberg S.L."/>
        </authorList>
    </citation>
    <scope>NUCLEOTIDE SEQUENCE</scope>
    <source>
        <strain evidence="1">WC2-LM</strain>
        <tissue evidence="1">Liver</tissue>
    </source>
</reference>
<evidence type="ECO:0000313" key="2">
    <source>
        <dbReference type="EMBL" id="VTJ55927.1"/>
    </source>
</evidence>
<name>A0A5E4AEW6_MARMO</name>
<protein>
    <submittedName>
        <fullName evidence="2">Uncharacterized protein</fullName>
    </submittedName>
</protein>
<evidence type="ECO:0000313" key="1">
    <source>
        <dbReference type="EMBL" id="KAF7487399.1"/>
    </source>
</evidence>
<dbReference type="EMBL" id="WJEC01000006">
    <property type="protein sequence ID" value="KAF7487399.1"/>
    <property type="molecule type" value="Genomic_DNA"/>
</dbReference>
<organism evidence="2 3">
    <name type="scientific">Marmota monax</name>
    <name type="common">Woodchuck</name>
    <dbReference type="NCBI Taxonomy" id="9995"/>
    <lineage>
        <taxon>Eukaryota</taxon>
        <taxon>Metazoa</taxon>
        <taxon>Chordata</taxon>
        <taxon>Craniata</taxon>
        <taxon>Vertebrata</taxon>
        <taxon>Euteleostomi</taxon>
        <taxon>Mammalia</taxon>
        <taxon>Eutheria</taxon>
        <taxon>Euarchontoglires</taxon>
        <taxon>Glires</taxon>
        <taxon>Rodentia</taxon>
        <taxon>Sciuromorpha</taxon>
        <taxon>Sciuridae</taxon>
        <taxon>Xerinae</taxon>
        <taxon>Marmotini</taxon>
        <taxon>Marmota</taxon>
    </lineage>
</organism>
<dbReference type="Proteomes" id="UP000335636">
    <property type="component" value="Unassembled WGS sequence"/>
</dbReference>